<name>A0A060DDZ4_9PROT</name>
<organism evidence="5 6">
    <name type="scientific">Azospirillum argentinense</name>
    <dbReference type="NCBI Taxonomy" id="2970906"/>
    <lineage>
        <taxon>Bacteria</taxon>
        <taxon>Pseudomonadati</taxon>
        <taxon>Pseudomonadota</taxon>
        <taxon>Alphaproteobacteria</taxon>
        <taxon>Rhodospirillales</taxon>
        <taxon>Azospirillaceae</taxon>
        <taxon>Azospirillum</taxon>
    </lineage>
</organism>
<sequence length="232" mass="24997">MTSLSHPVQRRAIIDTCLAMNGAGVNQGASGNLSVRVEGGFLITPSSLPYDETAPEDIVEMGFDGTYVGRRRPSSEWRFHRDILKARPDVDVVLHAHSTFATALAVHGRGIPSFHYMVALAGGDSIRCAPYATFGTQELSDHAVVALEGRLACLLANHGMIVLGKSLKGALALAVEVETLARQYLHAHLLGEPVILPPEEIARVAEKMRRMKYGLPPDEGAGPEDTARPREA</sequence>
<dbReference type="GO" id="GO:0016832">
    <property type="term" value="F:aldehyde-lyase activity"/>
    <property type="evidence" value="ECO:0007669"/>
    <property type="project" value="TreeGrafter"/>
</dbReference>
<dbReference type="AlphaFoldDB" id="A0A060DDZ4"/>
<dbReference type="SMART" id="SM01007">
    <property type="entry name" value="Aldolase_II"/>
    <property type="match status" value="1"/>
</dbReference>
<dbReference type="RefSeq" id="WP_038529088.1">
    <property type="nucleotide sequence ID" value="NZ_CP007793.1"/>
</dbReference>
<protein>
    <submittedName>
        <fullName evidence="5">Fuculose phosphate aldolase</fullName>
    </submittedName>
</protein>
<proteinExistence type="predicted"/>
<gene>
    <name evidence="5" type="ORF">ABAZ39_10295</name>
</gene>
<dbReference type="InterPro" id="IPR001303">
    <property type="entry name" value="Aldolase_II/adducin_N"/>
</dbReference>
<evidence type="ECO:0000313" key="6">
    <source>
        <dbReference type="Proteomes" id="UP000027186"/>
    </source>
</evidence>
<feature type="domain" description="Class II aldolase/adducin N-terminal" evidence="4">
    <location>
        <begin position="11"/>
        <end position="185"/>
    </location>
</feature>
<dbReference type="GO" id="GO:0046872">
    <property type="term" value="F:metal ion binding"/>
    <property type="evidence" value="ECO:0007669"/>
    <property type="project" value="UniProtKB-KW"/>
</dbReference>
<dbReference type="InterPro" id="IPR050197">
    <property type="entry name" value="Aldolase_class_II_sugar_metab"/>
</dbReference>
<dbReference type="SUPFAM" id="SSF53639">
    <property type="entry name" value="AraD/HMP-PK domain-like"/>
    <property type="match status" value="1"/>
</dbReference>
<evidence type="ECO:0000256" key="3">
    <source>
        <dbReference type="SAM" id="MobiDB-lite"/>
    </source>
</evidence>
<dbReference type="GO" id="GO:0019323">
    <property type="term" value="P:pentose catabolic process"/>
    <property type="evidence" value="ECO:0007669"/>
    <property type="project" value="TreeGrafter"/>
</dbReference>
<keyword evidence="1" id="KW-0479">Metal-binding</keyword>
<reference evidence="5 6" key="1">
    <citation type="journal article" date="2014" name="Genome Announc.">
        <title>Complete Genome Sequence of the Model Rhizosphere Strain Azospirillum brasilense Az39, Successfully Applied in Agriculture.</title>
        <authorList>
            <person name="Rivera D."/>
            <person name="Revale S."/>
            <person name="Molina R."/>
            <person name="Gualpa J."/>
            <person name="Puente M."/>
            <person name="Maroniche G."/>
            <person name="Paris G."/>
            <person name="Baker D."/>
            <person name="Clavijo B."/>
            <person name="McLay K."/>
            <person name="Spaepen S."/>
            <person name="Perticari A."/>
            <person name="Vazquez M."/>
            <person name="Wisniewski-Dye F."/>
            <person name="Watkins C."/>
            <person name="Martinez-Abarca F."/>
            <person name="Vanderleyden J."/>
            <person name="Cassan F."/>
        </authorList>
    </citation>
    <scope>NUCLEOTIDE SEQUENCE [LARGE SCALE GENOMIC DNA]</scope>
    <source>
        <strain evidence="5 6">Az39</strain>
    </source>
</reference>
<evidence type="ECO:0000259" key="4">
    <source>
        <dbReference type="SMART" id="SM01007"/>
    </source>
</evidence>
<dbReference type="PANTHER" id="PTHR22789">
    <property type="entry name" value="FUCULOSE PHOSPHATE ALDOLASE"/>
    <property type="match status" value="1"/>
</dbReference>
<dbReference type="InterPro" id="IPR036409">
    <property type="entry name" value="Aldolase_II/adducin_N_sf"/>
</dbReference>
<evidence type="ECO:0000313" key="5">
    <source>
        <dbReference type="EMBL" id="AIB12381.1"/>
    </source>
</evidence>
<evidence type="ECO:0000256" key="2">
    <source>
        <dbReference type="ARBA" id="ARBA00023239"/>
    </source>
</evidence>
<evidence type="ECO:0000256" key="1">
    <source>
        <dbReference type="ARBA" id="ARBA00022723"/>
    </source>
</evidence>
<dbReference type="Gene3D" id="3.40.225.10">
    <property type="entry name" value="Class II aldolase/adducin N-terminal domain"/>
    <property type="match status" value="1"/>
</dbReference>
<keyword evidence="2" id="KW-0456">Lyase</keyword>
<dbReference type="Pfam" id="PF00596">
    <property type="entry name" value="Aldolase_II"/>
    <property type="match status" value="1"/>
</dbReference>
<feature type="region of interest" description="Disordered" evidence="3">
    <location>
        <begin position="212"/>
        <end position="232"/>
    </location>
</feature>
<dbReference type="GO" id="GO:0005829">
    <property type="term" value="C:cytosol"/>
    <property type="evidence" value="ECO:0007669"/>
    <property type="project" value="TreeGrafter"/>
</dbReference>
<dbReference type="EMBL" id="CP007793">
    <property type="protein sequence ID" value="AIB12381.1"/>
    <property type="molecule type" value="Genomic_DNA"/>
</dbReference>
<dbReference type="KEGG" id="abq:ABAZ39_10295"/>
<accession>A0A060DDZ4</accession>
<dbReference type="PANTHER" id="PTHR22789:SF0">
    <property type="entry name" value="3-OXO-TETRONATE 4-PHOSPHATE DECARBOXYLASE-RELATED"/>
    <property type="match status" value="1"/>
</dbReference>
<dbReference type="Proteomes" id="UP000027186">
    <property type="component" value="Chromosome"/>
</dbReference>